<feature type="transmembrane region" description="Helical" evidence="4">
    <location>
        <begin position="81"/>
        <end position="99"/>
    </location>
</feature>
<name>A0A432ZQA9_9GAMM</name>
<dbReference type="EC" id="2.7.7.65" evidence="1"/>
<dbReference type="InterPro" id="IPR043128">
    <property type="entry name" value="Rev_trsase/Diguanyl_cyclase"/>
</dbReference>
<evidence type="ECO:0000256" key="3">
    <source>
        <dbReference type="SAM" id="MobiDB-lite"/>
    </source>
</evidence>
<dbReference type="SUPFAM" id="SSF55073">
    <property type="entry name" value="Nucleotide cyclase"/>
    <property type="match status" value="1"/>
</dbReference>
<keyword evidence="7" id="KW-1185">Reference proteome</keyword>
<dbReference type="AlphaFoldDB" id="A0A432ZQA9"/>
<dbReference type="PANTHER" id="PTHR45138:SF9">
    <property type="entry name" value="DIGUANYLATE CYCLASE DGCM-RELATED"/>
    <property type="match status" value="1"/>
</dbReference>
<evidence type="ECO:0000256" key="2">
    <source>
        <dbReference type="ARBA" id="ARBA00034247"/>
    </source>
</evidence>
<dbReference type="NCBIfam" id="TIGR00254">
    <property type="entry name" value="GGDEF"/>
    <property type="match status" value="1"/>
</dbReference>
<feature type="region of interest" description="Disordered" evidence="3">
    <location>
        <begin position="326"/>
        <end position="350"/>
    </location>
</feature>
<feature type="transmembrane region" description="Helical" evidence="4">
    <location>
        <begin position="184"/>
        <end position="201"/>
    </location>
</feature>
<dbReference type="Gene3D" id="3.30.70.270">
    <property type="match status" value="1"/>
</dbReference>
<dbReference type="PANTHER" id="PTHR45138">
    <property type="entry name" value="REGULATORY COMPONENTS OF SENSORY TRANSDUCTION SYSTEM"/>
    <property type="match status" value="1"/>
</dbReference>
<keyword evidence="4" id="KW-0472">Membrane</keyword>
<dbReference type="OrthoDB" id="9812260at2"/>
<gene>
    <name evidence="6" type="ORF">CWI84_08705</name>
</gene>
<dbReference type="GO" id="GO:0043709">
    <property type="term" value="P:cell adhesion involved in single-species biofilm formation"/>
    <property type="evidence" value="ECO:0007669"/>
    <property type="project" value="TreeGrafter"/>
</dbReference>
<proteinExistence type="predicted"/>
<keyword evidence="4" id="KW-0812">Transmembrane</keyword>
<dbReference type="RefSeq" id="WP_126842205.1">
    <property type="nucleotide sequence ID" value="NZ_PIQH01000007.1"/>
</dbReference>
<dbReference type="GO" id="GO:0005886">
    <property type="term" value="C:plasma membrane"/>
    <property type="evidence" value="ECO:0007669"/>
    <property type="project" value="TreeGrafter"/>
</dbReference>
<feature type="transmembrane region" description="Helical" evidence="4">
    <location>
        <begin position="31"/>
        <end position="46"/>
    </location>
</feature>
<comment type="caution">
    <text evidence="6">The sequence shown here is derived from an EMBL/GenBank/DDBJ whole genome shotgun (WGS) entry which is preliminary data.</text>
</comment>
<dbReference type="EMBL" id="PIQH01000007">
    <property type="protein sequence ID" value="RUO80028.1"/>
    <property type="molecule type" value="Genomic_DNA"/>
</dbReference>
<feature type="transmembrane region" description="Helical" evidence="4">
    <location>
        <begin position="111"/>
        <end position="135"/>
    </location>
</feature>
<protein>
    <recommendedName>
        <fullName evidence="1">diguanylate cyclase</fullName>
        <ecNumber evidence="1">2.7.7.65</ecNumber>
    </recommendedName>
</protein>
<reference evidence="6 7" key="1">
    <citation type="journal article" date="2011" name="Front. Microbiol.">
        <title>Genomic signatures of strain selection and enhancement in Bacillus atrophaeus var. globigii, a historical biowarfare simulant.</title>
        <authorList>
            <person name="Gibbons H.S."/>
            <person name="Broomall S.M."/>
            <person name="McNew L.A."/>
            <person name="Daligault H."/>
            <person name="Chapman C."/>
            <person name="Bruce D."/>
            <person name="Karavis M."/>
            <person name="Krepps M."/>
            <person name="McGregor P.A."/>
            <person name="Hong C."/>
            <person name="Park K.H."/>
            <person name="Akmal A."/>
            <person name="Feldman A."/>
            <person name="Lin J.S."/>
            <person name="Chang W.E."/>
            <person name="Higgs B.W."/>
            <person name="Demirev P."/>
            <person name="Lindquist J."/>
            <person name="Liem A."/>
            <person name="Fochler E."/>
            <person name="Read T.D."/>
            <person name="Tapia R."/>
            <person name="Johnson S."/>
            <person name="Bishop-Lilly K.A."/>
            <person name="Detter C."/>
            <person name="Han C."/>
            <person name="Sozhamannan S."/>
            <person name="Rosenzweig C.N."/>
            <person name="Skowronski E.W."/>
        </authorList>
    </citation>
    <scope>NUCLEOTIDE SEQUENCE [LARGE SCALE GENOMIC DNA]</scope>
    <source>
        <strain evidence="6 7">CC-PW-9</strain>
    </source>
</reference>
<accession>A0A432ZQA9</accession>
<feature type="compositionally biased region" description="Basic and acidic residues" evidence="3">
    <location>
        <begin position="331"/>
        <end position="347"/>
    </location>
</feature>
<dbReference type="InterPro" id="IPR000160">
    <property type="entry name" value="GGDEF_dom"/>
</dbReference>
<feature type="transmembrane region" description="Helical" evidence="4">
    <location>
        <begin position="155"/>
        <end position="172"/>
    </location>
</feature>
<feature type="domain" description="GGDEF" evidence="5">
    <location>
        <begin position="248"/>
        <end position="397"/>
    </location>
</feature>
<dbReference type="Proteomes" id="UP000287996">
    <property type="component" value="Unassembled WGS sequence"/>
</dbReference>
<dbReference type="InterPro" id="IPR029787">
    <property type="entry name" value="Nucleotide_cyclase"/>
</dbReference>
<comment type="catalytic activity">
    <reaction evidence="2">
        <text>2 GTP = 3',3'-c-di-GMP + 2 diphosphate</text>
        <dbReference type="Rhea" id="RHEA:24898"/>
        <dbReference type="ChEBI" id="CHEBI:33019"/>
        <dbReference type="ChEBI" id="CHEBI:37565"/>
        <dbReference type="ChEBI" id="CHEBI:58805"/>
        <dbReference type="EC" id="2.7.7.65"/>
    </reaction>
</comment>
<evidence type="ECO:0000313" key="6">
    <source>
        <dbReference type="EMBL" id="RUO80028.1"/>
    </source>
</evidence>
<feature type="transmembrane region" description="Helical" evidence="4">
    <location>
        <begin position="51"/>
        <end position="69"/>
    </location>
</feature>
<evidence type="ECO:0000256" key="4">
    <source>
        <dbReference type="SAM" id="Phobius"/>
    </source>
</evidence>
<organism evidence="6 7">
    <name type="scientific">Idiomarina tyrosinivorans</name>
    <dbReference type="NCBI Taxonomy" id="1445662"/>
    <lineage>
        <taxon>Bacteria</taxon>
        <taxon>Pseudomonadati</taxon>
        <taxon>Pseudomonadota</taxon>
        <taxon>Gammaproteobacteria</taxon>
        <taxon>Alteromonadales</taxon>
        <taxon>Idiomarinaceae</taxon>
        <taxon>Idiomarina</taxon>
    </lineage>
</organism>
<keyword evidence="4" id="KW-1133">Transmembrane helix</keyword>
<dbReference type="Pfam" id="PF00990">
    <property type="entry name" value="GGDEF"/>
    <property type="match status" value="2"/>
</dbReference>
<evidence type="ECO:0000256" key="1">
    <source>
        <dbReference type="ARBA" id="ARBA00012528"/>
    </source>
</evidence>
<dbReference type="PROSITE" id="PS50887">
    <property type="entry name" value="GGDEF"/>
    <property type="match status" value="1"/>
</dbReference>
<dbReference type="GO" id="GO:1902201">
    <property type="term" value="P:negative regulation of bacterial-type flagellum-dependent cell motility"/>
    <property type="evidence" value="ECO:0007669"/>
    <property type="project" value="TreeGrafter"/>
</dbReference>
<dbReference type="InterPro" id="IPR050469">
    <property type="entry name" value="Diguanylate_Cyclase"/>
</dbReference>
<sequence length="397" mass="44632">MWGALPVIAGILLALWRPEWLAQFPFSELSTVVGAIALVAVLTAVLRQWDWWFWLAWVGGNYAFIQQGLQQPLADPDIMARYQALAVWLSVSGVLLALLPRPPLPTVRGFLVVALIGLLPQSLLLASIAGTLAIIEPNQWLLLPSMADWYAHSGLVLWTVLISGLWATALLYRKVESYRWSQWAAWLASMVFLFFIAQPYASAWMTLSILVGFLLALTQRLLSLAYIDELTQLPQRRALLNHLQRLGRRSAVAMLDVDHFKKFNDRHGHDVGDQVLKLLGSLLSKEKRCKAYRYGGEEFTLVFSHNKAERIAETLEDVRQQVADYPLVLRDQQRPEDKRQGKAERGKGSASKTLRITISLGCALRQPGEATEALLKRADQALYKSKKAGRNRVTLIS</sequence>
<dbReference type="CDD" id="cd01949">
    <property type="entry name" value="GGDEF"/>
    <property type="match status" value="1"/>
</dbReference>
<dbReference type="SMART" id="SM00267">
    <property type="entry name" value="GGDEF"/>
    <property type="match status" value="1"/>
</dbReference>
<evidence type="ECO:0000259" key="5">
    <source>
        <dbReference type="PROSITE" id="PS50887"/>
    </source>
</evidence>
<evidence type="ECO:0000313" key="7">
    <source>
        <dbReference type="Proteomes" id="UP000287996"/>
    </source>
</evidence>
<dbReference type="GO" id="GO:0052621">
    <property type="term" value="F:diguanylate cyclase activity"/>
    <property type="evidence" value="ECO:0007669"/>
    <property type="project" value="UniProtKB-EC"/>
</dbReference>